<dbReference type="GO" id="GO:0005524">
    <property type="term" value="F:ATP binding"/>
    <property type="evidence" value="ECO:0007669"/>
    <property type="project" value="UniProtKB-KW"/>
</dbReference>
<keyword evidence="2" id="KW-0808">Transferase</keyword>
<reference evidence="7 8" key="1">
    <citation type="submission" date="2020-04" db="EMBL/GenBank/DDBJ databases">
        <title>Perkinsus chesapeaki whole genome sequence.</title>
        <authorList>
            <person name="Bogema D.R."/>
        </authorList>
    </citation>
    <scope>NUCLEOTIDE SEQUENCE [LARGE SCALE GENOMIC DNA]</scope>
    <source>
        <strain evidence="7">ATCC PRA-425</strain>
    </source>
</reference>
<dbReference type="PANTHER" id="PTHR24353">
    <property type="entry name" value="CYCLIC NUCLEOTIDE-DEPENDENT PROTEIN KINASE"/>
    <property type="match status" value="1"/>
</dbReference>
<gene>
    <name evidence="7" type="ORF">FOL47_004057</name>
</gene>
<organism evidence="7 8">
    <name type="scientific">Perkinsus chesapeaki</name>
    <name type="common">Clam parasite</name>
    <name type="synonym">Perkinsus andrewsi</name>
    <dbReference type="NCBI Taxonomy" id="330153"/>
    <lineage>
        <taxon>Eukaryota</taxon>
        <taxon>Sar</taxon>
        <taxon>Alveolata</taxon>
        <taxon>Perkinsozoa</taxon>
        <taxon>Perkinsea</taxon>
        <taxon>Perkinsida</taxon>
        <taxon>Perkinsidae</taxon>
        <taxon>Perkinsus</taxon>
    </lineage>
</organism>
<keyword evidence="4" id="KW-0418">Kinase</keyword>
<dbReference type="Gene3D" id="1.10.510.10">
    <property type="entry name" value="Transferase(Phosphotransferase) domain 1"/>
    <property type="match status" value="1"/>
</dbReference>
<comment type="caution">
    <text evidence="7">The sequence shown here is derived from an EMBL/GenBank/DDBJ whole genome shotgun (WGS) entry which is preliminary data.</text>
</comment>
<evidence type="ECO:0000256" key="2">
    <source>
        <dbReference type="ARBA" id="ARBA00022679"/>
    </source>
</evidence>
<dbReference type="SMART" id="SM00220">
    <property type="entry name" value="S_TKc"/>
    <property type="match status" value="1"/>
</dbReference>
<keyword evidence="8" id="KW-1185">Reference proteome</keyword>
<evidence type="ECO:0000256" key="5">
    <source>
        <dbReference type="ARBA" id="ARBA00022840"/>
    </source>
</evidence>
<dbReference type="OrthoDB" id="432483at2759"/>
<accession>A0A7J6M4T7</accession>
<keyword evidence="5" id="KW-0067">ATP-binding</keyword>
<proteinExistence type="predicted"/>
<dbReference type="EMBL" id="JAAPAO010000233">
    <property type="protein sequence ID" value="KAF4666517.1"/>
    <property type="molecule type" value="Genomic_DNA"/>
</dbReference>
<sequence>MSLADLDVFQTVGMGGYGRVRLCYLKQQEPDSAGSDPIPIEDLQKLSIVPCALKILNKVKVAKKYRGSIINAAQAIKHEVEILGQIEFPFIVGILKIFHDPKRVFVLMEFCTGGELYKVIHSRGSKLERNPITGGVTPRVAQHWIGELVLTLEYLHNRHTVYRDIKPENCMLDDLGHIKLVDFGMAKRLEPQDNFRKGGAKRFMIHISGTRTNCGTLIYQAPEMLLNKPYSFEPDWWALGVLVFELIMLRCPWDWSKDASDHFNIHQAIMAVNIRWGKRKGMDRVTKDLVKTLLVFNPENRIAGLLAKLKDHKFFKGIEWNLLLNKQIPVPFVPNFRRKSVQRTVKMGRSGPKDDVPGRRYFTGVFDEPTDVAVAPTGSSSSEEIAMNQQKVEVRDGEIAVTLLDSTLIGGSWDIYYYLYYISFRFTGSNDNVKFVDSRNRSQSGILRDCISKNRLRHFRIGLQ</sequence>
<evidence type="ECO:0000259" key="6">
    <source>
        <dbReference type="PROSITE" id="PS50011"/>
    </source>
</evidence>
<evidence type="ECO:0000313" key="7">
    <source>
        <dbReference type="EMBL" id="KAF4666517.1"/>
    </source>
</evidence>
<dbReference type="GO" id="GO:0005952">
    <property type="term" value="C:cAMP-dependent protein kinase complex"/>
    <property type="evidence" value="ECO:0007669"/>
    <property type="project" value="TreeGrafter"/>
</dbReference>
<feature type="domain" description="Protein kinase" evidence="6">
    <location>
        <begin position="6"/>
        <end position="315"/>
    </location>
</feature>
<dbReference type="SUPFAM" id="SSF56112">
    <property type="entry name" value="Protein kinase-like (PK-like)"/>
    <property type="match status" value="1"/>
</dbReference>
<dbReference type="Gene3D" id="3.30.200.20">
    <property type="entry name" value="Phosphorylase Kinase, domain 1"/>
    <property type="match status" value="1"/>
</dbReference>
<dbReference type="PANTHER" id="PTHR24353:SF37">
    <property type="entry name" value="CAMP-DEPENDENT PROTEIN KINASE CATALYTIC SUBUNIT PRKX"/>
    <property type="match status" value="1"/>
</dbReference>
<protein>
    <recommendedName>
        <fullName evidence="6">Protein kinase domain-containing protein</fullName>
    </recommendedName>
</protein>
<name>A0A7J6M4T7_PERCH</name>
<dbReference type="InterPro" id="IPR011009">
    <property type="entry name" value="Kinase-like_dom_sf"/>
</dbReference>
<evidence type="ECO:0000256" key="3">
    <source>
        <dbReference type="ARBA" id="ARBA00022741"/>
    </source>
</evidence>
<evidence type="ECO:0000256" key="1">
    <source>
        <dbReference type="ARBA" id="ARBA00022527"/>
    </source>
</evidence>
<dbReference type="Proteomes" id="UP000591131">
    <property type="component" value="Unassembled WGS sequence"/>
</dbReference>
<keyword evidence="3" id="KW-0547">Nucleotide-binding</keyword>
<evidence type="ECO:0000256" key="4">
    <source>
        <dbReference type="ARBA" id="ARBA00022777"/>
    </source>
</evidence>
<dbReference type="AlphaFoldDB" id="A0A7J6M4T7"/>
<dbReference type="InterPro" id="IPR000719">
    <property type="entry name" value="Prot_kinase_dom"/>
</dbReference>
<dbReference type="GO" id="GO:0004691">
    <property type="term" value="F:cAMP-dependent protein kinase activity"/>
    <property type="evidence" value="ECO:0007669"/>
    <property type="project" value="TreeGrafter"/>
</dbReference>
<dbReference type="Pfam" id="PF00069">
    <property type="entry name" value="Pkinase"/>
    <property type="match status" value="1"/>
</dbReference>
<evidence type="ECO:0000313" key="8">
    <source>
        <dbReference type="Proteomes" id="UP000591131"/>
    </source>
</evidence>
<dbReference type="PROSITE" id="PS50011">
    <property type="entry name" value="PROTEIN_KINASE_DOM"/>
    <property type="match status" value="1"/>
</dbReference>
<keyword evidence="1" id="KW-0723">Serine/threonine-protein kinase</keyword>